<proteinExistence type="predicted"/>
<dbReference type="InterPro" id="IPR028992">
    <property type="entry name" value="Hedgehog/Intein_dom"/>
</dbReference>
<reference evidence="2 3" key="1">
    <citation type="submission" date="2022-11" db="EMBL/GenBank/DDBJ databases">
        <title>Genome sequencing of Acetobacter type strain.</title>
        <authorList>
            <person name="Heo J."/>
            <person name="Lee D."/>
            <person name="Han B.-H."/>
            <person name="Hong S.-B."/>
            <person name="Kwon S.-W."/>
        </authorList>
    </citation>
    <scope>NUCLEOTIDE SEQUENCE [LARGE SCALE GENOMIC DNA]</scope>
    <source>
        <strain evidence="2 3">KACC 21253</strain>
    </source>
</reference>
<dbReference type="Gene3D" id="2.170.16.10">
    <property type="entry name" value="Hedgehog/Intein (Hint) domain"/>
    <property type="match status" value="1"/>
</dbReference>
<comment type="caution">
    <text evidence="2">The sequence shown here is derived from an EMBL/GenBank/DDBJ whole genome shotgun (WGS) entry which is preliminary data.</text>
</comment>
<evidence type="ECO:0000259" key="1">
    <source>
        <dbReference type="Pfam" id="PF13403"/>
    </source>
</evidence>
<evidence type="ECO:0000313" key="2">
    <source>
        <dbReference type="EMBL" id="MCX2562530.1"/>
    </source>
</evidence>
<gene>
    <name evidence="2" type="ORF">OQ497_00915</name>
</gene>
<dbReference type="EMBL" id="JAPIUZ010000001">
    <property type="protein sequence ID" value="MCX2562530.1"/>
    <property type="molecule type" value="Genomic_DNA"/>
</dbReference>
<feature type="domain" description="Hedgehog/Intein (Hint)" evidence="1">
    <location>
        <begin position="580"/>
        <end position="721"/>
    </location>
</feature>
<keyword evidence="3" id="KW-1185">Reference proteome</keyword>
<name>A0ABT3QB73_9PROT</name>
<organism evidence="2 3">
    <name type="scientific">Acetobacter thailandicus</name>
    <dbReference type="NCBI Taxonomy" id="1502842"/>
    <lineage>
        <taxon>Bacteria</taxon>
        <taxon>Pseudomonadati</taxon>
        <taxon>Pseudomonadota</taxon>
        <taxon>Alphaproteobacteria</taxon>
        <taxon>Acetobacterales</taxon>
        <taxon>Acetobacteraceae</taxon>
        <taxon>Acetobacter</taxon>
    </lineage>
</organism>
<dbReference type="Pfam" id="PF13403">
    <property type="entry name" value="Hint_2"/>
    <property type="match status" value="1"/>
</dbReference>
<dbReference type="SUPFAM" id="SSF51294">
    <property type="entry name" value="Hedgehog/intein (Hint) domain"/>
    <property type="match status" value="1"/>
</dbReference>
<dbReference type="InterPro" id="IPR036844">
    <property type="entry name" value="Hint_dom_sf"/>
</dbReference>
<dbReference type="Proteomes" id="UP001301152">
    <property type="component" value="Unassembled WGS sequence"/>
</dbReference>
<sequence>MPVPSPSSISTIWEEFQDLTGPSENAGIAINGSGNGNTISGGIVFNGTGENTLDVGFDNTISGAIITSDVNLVMSGYDSATGLNGGNTIVNGIVFSGNGSNYIDIGNFNTILSGVRVYSGNVNIDGGAKVAGGNTIQSGLFVYGDGSNTVSVYKYNTISGGVVVSNADFDMDGSNGGNTISGGLVISGNGSQHVNVISNNTISSGMTVSGATSVYIGNNNTITNPGVDNGGLIITDPEQTTIGNQNSFSNGVTISGGTLSFGSQNTVYNNDLRLVDIVSGAVADNNTFYYSTDLDDSDVTYGNNNSIYGVSTNNSVIGIGNGNTIYSSGFTGSGGTFTIGSGNTISGVNVANELVSAGAGNNFVSNTFIGSGAVLSATGSAGGSNLLSSGTVASGGSLFLGAYGRMTSGALIVSGGGIATLSGPSTVVNTLSNYGGTTYVSSGGTVGTTTISGGTVGLSSGATMVGTANIGQDGTLELAGNNGTGTITFSGSEEHPSYVVLSDDVVDGKSTVSQTFSGWGTGYDHIIFKGPFTSTKATLTSNNTISLQVGDTTFTLNIPGIGSTGYTLLELDNGYIDLEICFLAGTLIQMVSGYVKVEEIKAGDKIMVRQADGNFAEETVKWVGRKHHNVRIAQKYPDLAGYPVCIKKDALAEGVPFKDLLVTPEHSLFIDGNFIPVRMLVNGVNIYYDLEINQYDYYHIETEQHAVIDANGALTESYLNTGNKNSFSNPGGSDAGVVQGYFERPKSWLEDAAAPLATHRELVEPVFRKILNNCHARQVQAETETTLNPDLYLYDPVTRAMTYPFKKDGVHVFFTIRNEVSRVYLSSLASRPADTIGPFVDDRRELGVRVGDIEVLNDNEILIVNEHLEDKELSGWSVYEGGDGRWTTGLAAIDLPSGVSGKMKIVKIDILSSHKYYIERKEIRNIMRG</sequence>
<protein>
    <submittedName>
        <fullName evidence="2">Hint domain-containing protein</fullName>
    </submittedName>
</protein>
<evidence type="ECO:0000313" key="3">
    <source>
        <dbReference type="Proteomes" id="UP001301152"/>
    </source>
</evidence>
<accession>A0ABT3QB73</accession>